<feature type="transmembrane region" description="Helical" evidence="23">
    <location>
        <begin position="378"/>
        <end position="396"/>
    </location>
</feature>
<evidence type="ECO:0000256" key="17">
    <source>
        <dbReference type="ARBA" id="ARBA00023014"/>
    </source>
</evidence>
<dbReference type="EC" id="2.7.13.3" evidence="5"/>
<evidence type="ECO:0000256" key="4">
    <source>
        <dbReference type="ARBA" id="ARBA00004651"/>
    </source>
</evidence>
<keyword evidence="15" id="KW-0408">Iron</keyword>
<evidence type="ECO:0000256" key="2">
    <source>
        <dbReference type="ARBA" id="ARBA00001966"/>
    </source>
</evidence>
<dbReference type="PROSITE" id="PS50005">
    <property type="entry name" value="TPR"/>
    <property type="match status" value="1"/>
</dbReference>
<accession>A0A3S0JGG0</accession>
<dbReference type="SMART" id="SM00387">
    <property type="entry name" value="HATPase_c"/>
    <property type="match status" value="1"/>
</dbReference>
<feature type="coiled-coil region" evidence="22">
    <location>
        <begin position="331"/>
        <end position="372"/>
    </location>
</feature>
<comment type="catalytic activity">
    <reaction evidence="1">
        <text>ATP + protein L-histidine = ADP + protein N-phospho-L-histidine.</text>
        <dbReference type="EC" id="2.7.13.3"/>
    </reaction>
</comment>
<evidence type="ECO:0000256" key="23">
    <source>
        <dbReference type="SAM" id="Phobius"/>
    </source>
</evidence>
<dbReference type="SUPFAM" id="SSF55874">
    <property type="entry name" value="ATPase domain of HSP90 chaperone/DNA topoisomerase II/histidine kinase"/>
    <property type="match status" value="1"/>
</dbReference>
<keyword evidence="22" id="KW-0175">Coiled coil</keyword>
<dbReference type="InterPro" id="IPR011990">
    <property type="entry name" value="TPR-like_helical_dom_sf"/>
</dbReference>
<dbReference type="GO" id="GO:0000155">
    <property type="term" value="F:phosphorelay sensor kinase activity"/>
    <property type="evidence" value="ECO:0007669"/>
    <property type="project" value="InterPro"/>
</dbReference>
<evidence type="ECO:0000256" key="8">
    <source>
        <dbReference type="ARBA" id="ARBA00022485"/>
    </source>
</evidence>
<evidence type="ECO:0000256" key="3">
    <source>
        <dbReference type="ARBA" id="ARBA00004496"/>
    </source>
</evidence>
<dbReference type="Gene3D" id="1.25.40.10">
    <property type="entry name" value="Tetratricopeptide repeat domain"/>
    <property type="match status" value="1"/>
</dbReference>
<feature type="domain" description="Histidine kinase" evidence="25">
    <location>
        <begin position="540"/>
        <end position="629"/>
    </location>
</feature>
<dbReference type="AlphaFoldDB" id="A0A3S0JGG0"/>
<evidence type="ECO:0000256" key="21">
    <source>
        <dbReference type="PROSITE-ProRule" id="PRU00339"/>
    </source>
</evidence>
<sequence>MPLFFPFRRPGALLLWVGLPLLGQAQAPAPPDSLDRRLAAAPDSARLRLLLADAAALRQSDPERALRRATDARRLARQQHRSPQEADAALLQGRICTALGQASEAATHLHAAQRLAAAAHDTLRLASAYLVLGTTYKNLQQYGPSLDYARQARYYFDRAVRQGQPAARRGVAVSYNNSGTVYLEQQKYPLAAADFQQALRRGRALGDSGVVVLALYNLGAVALQRKQPQAAHQYYRQTLAIDQAQGNVQGQAESWLNLGDALLQLKRYREVEQAYGQALRLARQLQARPLIRVVYDGYASLYEATGQYKDAVRWRTRFQELNDSLFQAETAEQVTEMRTKYETEQKEAQNRLLQKQQQLQQAQLRAQRQLARRRTTQLLAGLAVTALLGAVGWLLYTRNRLRQQLALEQQRQQLERQRAAAVLEAEENERRRIGSDLHDGIGQLLSAAKLNLHALDQQMGPQLNGRQELLNNAVAVVDESFREVRNISHNLMPNALLRRGLAAAVRDFLGKLPSDNGLRIEVQAFGLDDIRLDATVESVLFRVIQELVQNIIKHAQATEVTLQLVRNDDELTVTVEDNGVGFDAQALGPEAGIGLRNVLTRMAYLGGHTHFDAAPGRGTTVTLEVPLAATVR</sequence>
<dbReference type="RefSeq" id="WP_126693669.1">
    <property type="nucleotide sequence ID" value="NZ_RXOF01000007.1"/>
</dbReference>
<dbReference type="PROSITE" id="PS50109">
    <property type="entry name" value="HIS_KIN"/>
    <property type="match status" value="1"/>
</dbReference>
<name>A0A3S0JGG0_9BACT</name>
<dbReference type="GO" id="GO:0005886">
    <property type="term" value="C:plasma membrane"/>
    <property type="evidence" value="ECO:0007669"/>
    <property type="project" value="UniProtKB-SubCell"/>
</dbReference>
<dbReference type="GO" id="GO:0046872">
    <property type="term" value="F:metal ion binding"/>
    <property type="evidence" value="ECO:0007669"/>
    <property type="project" value="UniProtKB-KW"/>
</dbReference>
<dbReference type="PANTHER" id="PTHR24421">
    <property type="entry name" value="NITRATE/NITRITE SENSOR PROTEIN NARX-RELATED"/>
    <property type="match status" value="1"/>
</dbReference>
<evidence type="ECO:0000256" key="10">
    <source>
        <dbReference type="ARBA" id="ARBA00022679"/>
    </source>
</evidence>
<comment type="subcellular location">
    <subcellularLocation>
        <location evidence="4">Cell membrane</location>
        <topology evidence="4">Multi-pass membrane protein</topology>
    </subcellularLocation>
    <subcellularLocation>
        <location evidence="3">Cytoplasm</location>
    </subcellularLocation>
</comment>
<gene>
    <name evidence="26" type="ORF">EJV47_13390</name>
</gene>
<evidence type="ECO:0000256" key="9">
    <source>
        <dbReference type="ARBA" id="ARBA00022490"/>
    </source>
</evidence>
<dbReference type="Proteomes" id="UP000282184">
    <property type="component" value="Unassembled WGS sequence"/>
</dbReference>
<dbReference type="EMBL" id="RXOF01000007">
    <property type="protein sequence ID" value="RTQ49138.1"/>
    <property type="molecule type" value="Genomic_DNA"/>
</dbReference>
<keyword evidence="8" id="KW-0004">4Fe-4S</keyword>
<keyword evidence="17" id="KW-0411">Iron-sulfur</keyword>
<evidence type="ECO:0000259" key="25">
    <source>
        <dbReference type="PROSITE" id="PS50109"/>
    </source>
</evidence>
<evidence type="ECO:0000256" key="11">
    <source>
        <dbReference type="ARBA" id="ARBA00022692"/>
    </source>
</evidence>
<evidence type="ECO:0000256" key="14">
    <source>
        <dbReference type="ARBA" id="ARBA00022989"/>
    </source>
</evidence>
<keyword evidence="16" id="KW-0902">Two-component regulatory system</keyword>
<feature type="signal peptide" evidence="24">
    <location>
        <begin position="1"/>
        <end position="25"/>
    </location>
</feature>
<organism evidence="26 27">
    <name type="scientific">Hymenobacter gummosus</name>
    <dbReference type="NCBI Taxonomy" id="1776032"/>
    <lineage>
        <taxon>Bacteria</taxon>
        <taxon>Pseudomonadati</taxon>
        <taxon>Bacteroidota</taxon>
        <taxon>Cytophagia</taxon>
        <taxon>Cytophagales</taxon>
        <taxon>Hymenobacteraceae</taxon>
        <taxon>Hymenobacter</taxon>
    </lineage>
</organism>
<feature type="chain" id="PRO_5018620803" description="Oxygen sensor histidine kinase NreB" evidence="24">
    <location>
        <begin position="26"/>
        <end position="632"/>
    </location>
</feature>
<evidence type="ECO:0000313" key="27">
    <source>
        <dbReference type="Proteomes" id="UP000282184"/>
    </source>
</evidence>
<keyword evidence="9" id="KW-0963">Cytoplasm</keyword>
<keyword evidence="18 23" id="KW-0472">Membrane</keyword>
<dbReference type="InterPro" id="IPR011712">
    <property type="entry name" value="Sig_transdc_His_kin_sub3_dim/P"/>
</dbReference>
<evidence type="ECO:0000256" key="19">
    <source>
        <dbReference type="ARBA" id="ARBA00024827"/>
    </source>
</evidence>
<feature type="repeat" description="TPR" evidence="21">
    <location>
        <begin position="252"/>
        <end position="285"/>
    </location>
</feature>
<proteinExistence type="predicted"/>
<dbReference type="Pfam" id="PF02518">
    <property type="entry name" value="HATPase_c"/>
    <property type="match status" value="1"/>
</dbReference>
<keyword evidence="7" id="KW-1003">Cell membrane</keyword>
<keyword evidence="11 23" id="KW-0812">Transmembrane</keyword>
<evidence type="ECO:0000256" key="7">
    <source>
        <dbReference type="ARBA" id="ARBA00022475"/>
    </source>
</evidence>
<dbReference type="InterPro" id="IPR019734">
    <property type="entry name" value="TPR_rpt"/>
</dbReference>
<dbReference type="CDD" id="cd16917">
    <property type="entry name" value="HATPase_UhpB-NarQ-NarX-like"/>
    <property type="match status" value="1"/>
</dbReference>
<dbReference type="GO" id="GO:0005737">
    <property type="term" value="C:cytoplasm"/>
    <property type="evidence" value="ECO:0007669"/>
    <property type="project" value="UniProtKB-SubCell"/>
</dbReference>
<dbReference type="SMART" id="SM00028">
    <property type="entry name" value="TPR"/>
    <property type="match status" value="5"/>
</dbReference>
<evidence type="ECO:0000256" key="22">
    <source>
        <dbReference type="SAM" id="Coils"/>
    </source>
</evidence>
<feature type="coiled-coil region" evidence="22">
    <location>
        <begin position="404"/>
        <end position="431"/>
    </location>
</feature>
<dbReference type="Pfam" id="PF13424">
    <property type="entry name" value="TPR_12"/>
    <property type="match status" value="1"/>
</dbReference>
<evidence type="ECO:0000256" key="24">
    <source>
        <dbReference type="SAM" id="SignalP"/>
    </source>
</evidence>
<evidence type="ECO:0000256" key="20">
    <source>
        <dbReference type="ARBA" id="ARBA00030800"/>
    </source>
</evidence>
<dbReference type="Gene3D" id="3.30.565.10">
    <property type="entry name" value="Histidine kinase-like ATPase, C-terminal domain"/>
    <property type="match status" value="1"/>
</dbReference>
<dbReference type="InterPro" id="IPR050482">
    <property type="entry name" value="Sensor_HK_TwoCompSys"/>
</dbReference>
<evidence type="ECO:0000256" key="1">
    <source>
        <dbReference type="ARBA" id="ARBA00000085"/>
    </source>
</evidence>
<evidence type="ECO:0000256" key="13">
    <source>
        <dbReference type="ARBA" id="ARBA00022777"/>
    </source>
</evidence>
<evidence type="ECO:0000256" key="5">
    <source>
        <dbReference type="ARBA" id="ARBA00012438"/>
    </source>
</evidence>
<dbReference type="GO" id="GO:0051539">
    <property type="term" value="F:4 iron, 4 sulfur cluster binding"/>
    <property type="evidence" value="ECO:0007669"/>
    <property type="project" value="UniProtKB-KW"/>
</dbReference>
<comment type="function">
    <text evidence="19">Member of the two-component regulatory system NreB/NreC involved in the control of dissimilatory nitrate/nitrite reduction in response to oxygen. NreB functions as a direct oxygen sensor histidine kinase which is autophosphorylated, in the absence of oxygen, probably at the conserved histidine residue, and transfers its phosphate group probably to a conserved aspartate residue of NreC. NreB/NreC activates the expression of the nitrate (narGHJI) and nitrite (nir) reductase operons, as well as the putative nitrate transporter gene narT.</text>
</comment>
<evidence type="ECO:0000313" key="26">
    <source>
        <dbReference type="EMBL" id="RTQ49138.1"/>
    </source>
</evidence>
<evidence type="ECO:0000256" key="15">
    <source>
        <dbReference type="ARBA" id="ARBA00023004"/>
    </source>
</evidence>
<comment type="cofactor">
    <cofactor evidence="2">
        <name>[4Fe-4S] cluster</name>
        <dbReference type="ChEBI" id="CHEBI:49883"/>
    </cofactor>
</comment>
<comment type="caution">
    <text evidence="26">The sequence shown here is derived from an EMBL/GenBank/DDBJ whole genome shotgun (WGS) entry which is preliminary data.</text>
</comment>
<dbReference type="GO" id="GO:0046983">
    <property type="term" value="F:protein dimerization activity"/>
    <property type="evidence" value="ECO:0007669"/>
    <property type="project" value="InterPro"/>
</dbReference>
<dbReference type="Pfam" id="PF07730">
    <property type="entry name" value="HisKA_3"/>
    <property type="match status" value="1"/>
</dbReference>
<keyword evidence="27" id="KW-1185">Reference proteome</keyword>
<dbReference type="InterPro" id="IPR003594">
    <property type="entry name" value="HATPase_dom"/>
</dbReference>
<dbReference type="InterPro" id="IPR005467">
    <property type="entry name" value="His_kinase_dom"/>
</dbReference>
<dbReference type="Gene3D" id="1.20.5.1930">
    <property type="match status" value="1"/>
</dbReference>
<protein>
    <recommendedName>
        <fullName evidence="6">Oxygen sensor histidine kinase NreB</fullName>
        <ecNumber evidence="5">2.7.13.3</ecNumber>
    </recommendedName>
    <alternativeName>
        <fullName evidence="20">Nitrogen regulation protein B</fullName>
    </alternativeName>
</protein>
<dbReference type="OrthoDB" id="9760839at2"/>
<evidence type="ECO:0000256" key="18">
    <source>
        <dbReference type="ARBA" id="ARBA00023136"/>
    </source>
</evidence>
<keyword evidence="21" id="KW-0802">TPR repeat</keyword>
<reference evidence="26 27" key="1">
    <citation type="submission" date="2018-12" db="EMBL/GenBank/DDBJ databases">
        <title>Hymenobacter gummosus sp. nov., isolated from a spring.</title>
        <authorList>
            <person name="Nie L."/>
        </authorList>
    </citation>
    <scope>NUCLEOTIDE SEQUENCE [LARGE SCALE GENOMIC DNA]</scope>
    <source>
        <strain evidence="26 27">KCTC 52166</strain>
    </source>
</reference>
<dbReference type="InterPro" id="IPR036890">
    <property type="entry name" value="HATPase_C_sf"/>
</dbReference>
<evidence type="ECO:0000256" key="6">
    <source>
        <dbReference type="ARBA" id="ARBA00017322"/>
    </source>
</evidence>
<keyword evidence="13" id="KW-0418">Kinase</keyword>
<keyword evidence="24" id="KW-0732">Signal</keyword>
<dbReference type="InterPro" id="IPR004358">
    <property type="entry name" value="Sig_transdc_His_kin-like_C"/>
</dbReference>
<dbReference type="Pfam" id="PF13181">
    <property type="entry name" value="TPR_8"/>
    <property type="match status" value="1"/>
</dbReference>
<evidence type="ECO:0000256" key="12">
    <source>
        <dbReference type="ARBA" id="ARBA00022723"/>
    </source>
</evidence>
<evidence type="ECO:0000256" key="16">
    <source>
        <dbReference type="ARBA" id="ARBA00023012"/>
    </source>
</evidence>
<dbReference type="SUPFAM" id="SSF48452">
    <property type="entry name" value="TPR-like"/>
    <property type="match status" value="2"/>
</dbReference>
<dbReference type="PANTHER" id="PTHR24421:SF37">
    <property type="entry name" value="SENSOR HISTIDINE KINASE NARS"/>
    <property type="match status" value="1"/>
</dbReference>
<keyword evidence="12" id="KW-0479">Metal-binding</keyword>
<keyword evidence="14 23" id="KW-1133">Transmembrane helix</keyword>
<dbReference type="PRINTS" id="PR00344">
    <property type="entry name" value="BCTRLSENSOR"/>
</dbReference>
<keyword evidence="10" id="KW-0808">Transferase</keyword>